<dbReference type="EMBL" id="JAPDDR010000004">
    <property type="protein sequence ID" value="MCW1913607.1"/>
    <property type="molecule type" value="Genomic_DNA"/>
</dbReference>
<accession>A0ABT3G1R1</accession>
<dbReference type="RefSeq" id="WP_264513110.1">
    <property type="nucleotide sequence ID" value="NZ_JAPDDR010000004.1"/>
</dbReference>
<evidence type="ECO:0008006" key="3">
    <source>
        <dbReference type="Google" id="ProtNLM"/>
    </source>
</evidence>
<reference evidence="1" key="1">
    <citation type="submission" date="2022-10" db="EMBL/GenBank/DDBJ databases">
        <title>Luteolibacter sp. GHJ8, whole genome shotgun sequencing project.</title>
        <authorList>
            <person name="Zhao G."/>
            <person name="Shen L."/>
        </authorList>
    </citation>
    <scope>NUCLEOTIDE SEQUENCE</scope>
    <source>
        <strain evidence="1">GHJ8</strain>
    </source>
</reference>
<organism evidence="1 2">
    <name type="scientific">Luteolibacter rhizosphaerae</name>
    <dbReference type="NCBI Taxonomy" id="2989719"/>
    <lineage>
        <taxon>Bacteria</taxon>
        <taxon>Pseudomonadati</taxon>
        <taxon>Verrucomicrobiota</taxon>
        <taxon>Verrucomicrobiia</taxon>
        <taxon>Verrucomicrobiales</taxon>
        <taxon>Verrucomicrobiaceae</taxon>
        <taxon>Luteolibacter</taxon>
    </lineage>
</organism>
<dbReference type="Proteomes" id="UP001165653">
    <property type="component" value="Unassembled WGS sequence"/>
</dbReference>
<protein>
    <recommendedName>
        <fullName evidence="3">HEAT repeat protein</fullName>
    </recommendedName>
</protein>
<comment type="caution">
    <text evidence="1">The sequence shown here is derived from an EMBL/GenBank/DDBJ whole genome shotgun (WGS) entry which is preliminary data.</text>
</comment>
<evidence type="ECO:0000313" key="1">
    <source>
        <dbReference type="EMBL" id="MCW1913607.1"/>
    </source>
</evidence>
<sequence>MIELREQAEQDPPAAWATALEWPERNGGERDQALAEVCFGIAARDPQGAIERARSVGLDRQSGALEERLVQQWAAADAASALAWLLKEPADESRDKLMLRVTYVLSQTDPVAAAKLALEKMPPGPAQDEAVMIVVGLWARRDLPAARTWVEEFPDSPLQARAAGELESIAGRR</sequence>
<keyword evidence="2" id="KW-1185">Reference proteome</keyword>
<evidence type="ECO:0000313" key="2">
    <source>
        <dbReference type="Proteomes" id="UP001165653"/>
    </source>
</evidence>
<gene>
    <name evidence="1" type="ORF">OJ996_08475</name>
</gene>
<proteinExistence type="predicted"/>
<name>A0ABT3G1R1_9BACT</name>